<sequence length="518" mass="55588">MLDSRSSITSEDLLWLAASTALLENASPRLSSGPIDIPGKRMRTPSIQQATDSLRLARSKGMSQREIPSYLKPTKSSQAKSLPPQDSAMNDRVTPSKSGFSGTPLAPSLGPSSSVSSLPATQSKRPAFLSRTASSASVPSEASSSQVPPSPSKRTEWINRKPKAASVSSTISARSPIAGTCSDRRNAGPSNDSTTSIGSLIRTPPTSYSWSPQHRRKQSGSPDSSPLKSTFREALWADQDSNSSAPPSPLLPPPRLWRAAYDSTPPSPTSSRPHSPSLQSYAASTASVSIESIYEDGTPRSILASRSPRGQPAGIGFGRQRSGSCSTSLKSVKFAEAPSVRYASLGDEWVTPDEVDEMSDAGSEDDNYGTSEDGSEMVHRPLRAIGSLLSLREEDDEDASEEAVIHATLSPSIFRRSTSPKFRQEHSTSFAVRLRAKRRRPSVSSLREPFGPSPPAPPFMMPQPAKRSAISLRSAPSCDNFSVKSSSRASMMSVRSMKSVRDAVHGFRNWVVGRRVTV</sequence>
<evidence type="ECO:0000313" key="3">
    <source>
        <dbReference type="Proteomes" id="UP000054007"/>
    </source>
</evidence>
<evidence type="ECO:0000313" key="2">
    <source>
        <dbReference type="EMBL" id="KIY67502.1"/>
    </source>
</evidence>
<dbReference type="EMBL" id="KN880524">
    <property type="protein sequence ID" value="KIY67502.1"/>
    <property type="molecule type" value="Genomic_DNA"/>
</dbReference>
<feature type="compositionally biased region" description="Polar residues" evidence="1">
    <location>
        <begin position="219"/>
        <end position="228"/>
    </location>
</feature>
<dbReference type="OrthoDB" id="3001436at2759"/>
<organism evidence="2 3">
    <name type="scientific">Cylindrobasidium torrendii FP15055 ss-10</name>
    <dbReference type="NCBI Taxonomy" id="1314674"/>
    <lineage>
        <taxon>Eukaryota</taxon>
        <taxon>Fungi</taxon>
        <taxon>Dikarya</taxon>
        <taxon>Basidiomycota</taxon>
        <taxon>Agaricomycotina</taxon>
        <taxon>Agaricomycetes</taxon>
        <taxon>Agaricomycetidae</taxon>
        <taxon>Agaricales</taxon>
        <taxon>Marasmiineae</taxon>
        <taxon>Physalacriaceae</taxon>
        <taxon>Cylindrobasidium</taxon>
    </lineage>
</organism>
<accession>A0A0D7BAF5</accession>
<feature type="region of interest" description="Disordered" evidence="1">
    <location>
        <begin position="27"/>
        <end position="286"/>
    </location>
</feature>
<reference evidence="2 3" key="1">
    <citation type="journal article" date="2015" name="Fungal Genet. Biol.">
        <title>Evolution of novel wood decay mechanisms in Agaricales revealed by the genome sequences of Fistulina hepatica and Cylindrobasidium torrendii.</title>
        <authorList>
            <person name="Floudas D."/>
            <person name="Held B.W."/>
            <person name="Riley R."/>
            <person name="Nagy L.G."/>
            <person name="Koehler G."/>
            <person name="Ransdell A.S."/>
            <person name="Younus H."/>
            <person name="Chow J."/>
            <person name="Chiniquy J."/>
            <person name="Lipzen A."/>
            <person name="Tritt A."/>
            <person name="Sun H."/>
            <person name="Haridas S."/>
            <person name="LaButti K."/>
            <person name="Ohm R.A."/>
            <person name="Kues U."/>
            <person name="Blanchette R.A."/>
            <person name="Grigoriev I.V."/>
            <person name="Minto R.E."/>
            <person name="Hibbett D.S."/>
        </authorList>
    </citation>
    <scope>NUCLEOTIDE SEQUENCE [LARGE SCALE GENOMIC DNA]</scope>
    <source>
        <strain evidence="2 3">FP15055 ss-10</strain>
    </source>
</reference>
<gene>
    <name evidence="2" type="ORF">CYLTODRAFT_290839</name>
</gene>
<dbReference type="STRING" id="1314674.A0A0D7BAF5"/>
<feature type="region of interest" description="Disordered" evidence="1">
    <location>
        <begin position="438"/>
        <end position="467"/>
    </location>
</feature>
<feature type="compositionally biased region" description="Low complexity" evidence="1">
    <location>
        <begin position="133"/>
        <end position="147"/>
    </location>
</feature>
<feature type="region of interest" description="Disordered" evidence="1">
    <location>
        <begin position="299"/>
        <end position="326"/>
    </location>
</feature>
<dbReference type="AlphaFoldDB" id="A0A0D7BAF5"/>
<evidence type="ECO:0000256" key="1">
    <source>
        <dbReference type="SAM" id="MobiDB-lite"/>
    </source>
</evidence>
<feature type="region of interest" description="Disordered" evidence="1">
    <location>
        <begin position="351"/>
        <end position="375"/>
    </location>
</feature>
<dbReference type="Proteomes" id="UP000054007">
    <property type="component" value="Unassembled WGS sequence"/>
</dbReference>
<feature type="compositionally biased region" description="Pro residues" evidence="1">
    <location>
        <begin position="246"/>
        <end position="255"/>
    </location>
</feature>
<feature type="compositionally biased region" description="Pro residues" evidence="1">
    <location>
        <begin position="451"/>
        <end position="461"/>
    </location>
</feature>
<proteinExistence type="predicted"/>
<feature type="compositionally biased region" description="Low complexity" evidence="1">
    <location>
        <begin position="101"/>
        <end position="121"/>
    </location>
</feature>
<name>A0A0D7BAF5_9AGAR</name>
<protein>
    <submittedName>
        <fullName evidence="2">Uncharacterized protein</fullName>
    </submittedName>
</protein>
<feature type="compositionally biased region" description="Low complexity" evidence="1">
    <location>
        <begin position="256"/>
        <end position="277"/>
    </location>
</feature>
<feature type="compositionally biased region" description="Polar residues" evidence="1">
    <location>
        <begin position="188"/>
        <end position="212"/>
    </location>
</feature>
<feature type="compositionally biased region" description="Acidic residues" evidence="1">
    <location>
        <begin position="351"/>
        <end position="367"/>
    </location>
</feature>
<keyword evidence="3" id="KW-1185">Reference proteome</keyword>